<evidence type="ECO:0000256" key="1">
    <source>
        <dbReference type="SAM" id="MobiDB-lite"/>
    </source>
</evidence>
<dbReference type="Proteomes" id="UP000054217">
    <property type="component" value="Unassembled WGS sequence"/>
</dbReference>
<gene>
    <name evidence="2" type="ORF">M404DRAFT_320190</name>
</gene>
<accession>A0A0C3NIY9</accession>
<dbReference type="AlphaFoldDB" id="A0A0C3NIY9"/>
<reference evidence="2 3" key="1">
    <citation type="submission" date="2014-04" db="EMBL/GenBank/DDBJ databases">
        <authorList>
            <consortium name="DOE Joint Genome Institute"/>
            <person name="Kuo A."/>
            <person name="Kohler A."/>
            <person name="Costa M.D."/>
            <person name="Nagy L.G."/>
            <person name="Floudas D."/>
            <person name="Copeland A."/>
            <person name="Barry K.W."/>
            <person name="Cichocki N."/>
            <person name="Veneault-Fourrey C."/>
            <person name="LaButti K."/>
            <person name="Lindquist E.A."/>
            <person name="Lipzen A."/>
            <person name="Lundell T."/>
            <person name="Morin E."/>
            <person name="Murat C."/>
            <person name="Sun H."/>
            <person name="Tunlid A."/>
            <person name="Henrissat B."/>
            <person name="Grigoriev I.V."/>
            <person name="Hibbett D.S."/>
            <person name="Martin F."/>
            <person name="Nordberg H.P."/>
            <person name="Cantor M.N."/>
            <person name="Hua S.X."/>
        </authorList>
    </citation>
    <scope>NUCLEOTIDE SEQUENCE [LARGE SCALE GENOMIC DNA]</scope>
    <source>
        <strain evidence="2 3">Marx 270</strain>
    </source>
</reference>
<protein>
    <submittedName>
        <fullName evidence="2">Uncharacterized protein</fullName>
    </submittedName>
</protein>
<sequence length="135" mass="15533">MPSLSDSRAVLLLSLWQCQPSPISPAPIGLRTQKQRVHRSLSSSTATPLLRRRTERRRLEHPQPQRMSLGRIWEEYDTKKHARTVIGKPQGAHLKSIGISIFSYVFRSWGERVWRWGFHYSVCSLACPAEKARNA</sequence>
<feature type="region of interest" description="Disordered" evidence="1">
    <location>
        <begin position="37"/>
        <end position="61"/>
    </location>
</feature>
<name>A0A0C3NIY9_PISTI</name>
<evidence type="ECO:0000313" key="3">
    <source>
        <dbReference type="Proteomes" id="UP000054217"/>
    </source>
</evidence>
<proteinExistence type="predicted"/>
<organism evidence="2 3">
    <name type="scientific">Pisolithus tinctorius Marx 270</name>
    <dbReference type="NCBI Taxonomy" id="870435"/>
    <lineage>
        <taxon>Eukaryota</taxon>
        <taxon>Fungi</taxon>
        <taxon>Dikarya</taxon>
        <taxon>Basidiomycota</taxon>
        <taxon>Agaricomycotina</taxon>
        <taxon>Agaricomycetes</taxon>
        <taxon>Agaricomycetidae</taxon>
        <taxon>Boletales</taxon>
        <taxon>Sclerodermatineae</taxon>
        <taxon>Pisolithaceae</taxon>
        <taxon>Pisolithus</taxon>
    </lineage>
</organism>
<dbReference type="EMBL" id="KN832070">
    <property type="protein sequence ID" value="KIN95333.1"/>
    <property type="molecule type" value="Genomic_DNA"/>
</dbReference>
<dbReference type="InParanoid" id="A0A0C3NIY9"/>
<keyword evidence="3" id="KW-1185">Reference proteome</keyword>
<dbReference type="HOGENOM" id="CLU_1886591_0_0_1"/>
<evidence type="ECO:0000313" key="2">
    <source>
        <dbReference type="EMBL" id="KIN95333.1"/>
    </source>
</evidence>
<reference evidence="3" key="2">
    <citation type="submission" date="2015-01" db="EMBL/GenBank/DDBJ databases">
        <title>Evolutionary Origins and Diversification of the Mycorrhizal Mutualists.</title>
        <authorList>
            <consortium name="DOE Joint Genome Institute"/>
            <consortium name="Mycorrhizal Genomics Consortium"/>
            <person name="Kohler A."/>
            <person name="Kuo A."/>
            <person name="Nagy L.G."/>
            <person name="Floudas D."/>
            <person name="Copeland A."/>
            <person name="Barry K.W."/>
            <person name="Cichocki N."/>
            <person name="Veneault-Fourrey C."/>
            <person name="LaButti K."/>
            <person name="Lindquist E.A."/>
            <person name="Lipzen A."/>
            <person name="Lundell T."/>
            <person name="Morin E."/>
            <person name="Murat C."/>
            <person name="Riley R."/>
            <person name="Ohm R."/>
            <person name="Sun H."/>
            <person name="Tunlid A."/>
            <person name="Henrissat B."/>
            <person name="Grigoriev I.V."/>
            <person name="Hibbett D.S."/>
            <person name="Martin F."/>
        </authorList>
    </citation>
    <scope>NUCLEOTIDE SEQUENCE [LARGE SCALE GENOMIC DNA]</scope>
    <source>
        <strain evidence="3">Marx 270</strain>
    </source>
</reference>